<protein>
    <submittedName>
        <fullName evidence="7">DUF724 domain-containing protein 6 isoform X1</fullName>
    </submittedName>
</protein>
<feature type="domain" description="Agenet" evidence="5">
    <location>
        <begin position="227"/>
        <end position="283"/>
    </location>
</feature>
<dbReference type="InterPro" id="IPR014002">
    <property type="entry name" value="Agenet_dom_plant"/>
</dbReference>
<dbReference type="Pfam" id="PF05266">
    <property type="entry name" value="DUF724"/>
    <property type="match status" value="1"/>
</dbReference>
<evidence type="ECO:0000259" key="5">
    <source>
        <dbReference type="SMART" id="SM00743"/>
    </source>
</evidence>
<feature type="domain" description="Agenet" evidence="5">
    <location>
        <begin position="161"/>
        <end position="225"/>
    </location>
</feature>
<evidence type="ECO:0000313" key="7">
    <source>
        <dbReference type="RefSeq" id="XP_015891744.3"/>
    </source>
</evidence>
<feature type="compositionally biased region" description="Polar residues" evidence="4">
    <location>
        <begin position="1"/>
        <end position="16"/>
    </location>
</feature>
<dbReference type="FunCoup" id="A0A6P4AC08">
    <property type="interactions" value="1005"/>
</dbReference>
<dbReference type="PANTHER" id="PTHR31917:SF153">
    <property type="entry name" value="DUF724 DOMAIN-CONTAINING PROTEIN 3-RELATED"/>
    <property type="match status" value="1"/>
</dbReference>
<keyword evidence="1" id="KW-0813">Transport</keyword>
<name>A0A6P4AC08_ZIZJJ</name>
<accession>A0A6P4AC08</accession>
<evidence type="ECO:0000256" key="1">
    <source>
        <dbReference type="ARBA" id="ARBA00022448"/>
    </source>
</evidence>
<feature type="compositionally biased region" description="Basic and acidic residues" evidence="4">
    <location>
        <begin position="417"/>
        <end position="462"/>
    </location>
</feature>
<evidence type="ECO:0000256" key="2">
    <source>
        <dbReference type="ARBA" id="ARBA00022604"/>
    </source>
</evidence>
<dbReference type="InterPro" id="IPR007930">
    <property type="entry name" value="DUF724"/>
</dbReference>
<proteinExistence type="predicted"/>
<organism evidence="6 7">
    <name type="scientific">Ziziphus jujuba</name>
    <name type="common">Chinese jujube</name>
    <name type="synonym">Ziziphus sativa</name>
    <dbReference type="NCBI Taxonomy" id="326968"/>
    <lineage>
        <taxon>Eukaryota</taxon>
        <taxon>Viridiplantae</taxon>
        <taxon>Streptophyta</taxon>
        <taxon>Embryophyta</taxon>
        <taxon>Tracheophyta</taxon>
        <taxon>Spermatophyta</taxon>
        <taxon>Magnoliopsida</taxon>
        <taxon>eudicotyledons</taxon>
        <taxon>Gunneridae</taxon>
        <taxon>Pentapetalae</taxon>
        <taxon>rosids</taxon>
        <taxon>fabids</taxon>
        <taxon>Rosales</taxon>
        <taxon>Rhamnaceae</taxon>
        <taxon>Paliureae</taxon>
        <taxon>Ziziphus</taxon>
    </lineage>
</organism>
<gene>
    <name evidence="7" type="primary">LOC107426152</name>
</gene>
<feature type="coiled-coil region" evidence="3">
    <location>
        <begin position="835"/>
        <end position="897"/>
    </location>
</feature>
<dbReference type="Proteomes" id="UP001652623">
    <property type="component" value="Chromosome 9"/>
</dbReference>
<dbReference type="SMART" id="SM00743">
    <property type="entry name" value="Agenet"/>
    <property type="match status" value="4"/>
</dbReference>
<sequence length="930" mass="104277">MVGSESNELRQQQQYLSVGSEVEVSSDEDGFKGAWFRATIVESPISSSASKKRKKALVEYKNLVTDDGSKQLREHIDSSYVRPLPPDVNDCGFQEGDVVDADYKDGWWTGIIRKVLEKSKYRVFFDNPPDVIEFELSHLRLHQDWVGGKWVRPQRLSMIGSTFSSGTDVEVNFDKEDLRDAWFPAIVIKENEDNSFLVKYQNKEAKQCKDTVDFLHIRPPPPRYADRNYQLLEKVDALCDFAWRAGVIIKVLAERIYVVTFKPGVRDKRLNHSEIRPFVEWKDGKWKSGSKEVFATSTLQEELENGPRNTSGVGFQLQSVSATGSVKDNLEKQTSRSTNPRKNQKLLTHCNRKSVSLALTPSMKKVDLPAPNGSTRHLRPSKKLKDGKAEESPLSVTACQVRNGIPSAMATPTRVYEGSRRLRKPVIDDQPSKTESQFEEKKIRTKQSKDGLVETQRTDPVKSKGRRTKSQLKSPPISATGKEGNASGTAGKLVDEEGIQKEAAVPVILGLSAKGIETSLGKNNCQFPNEELLKLMRDPKKNLNDRPEDKDMVLSTQVASDSILADLLHSLVLFPNMEFKQQQAGGSSNKRKRGRPRKLVVFDPQASEEVEHLYGAGNVAEEVVQDCTTDDVALTIQTAIETTDSQAGSRKKKAEVSGTKCMSNEGTTYVGAADSADDDDRPLSAWFGGMQYPSSVSELRLFPVRIVDQWSEIAAQANIGRQSPAIDAASERLANENQKLPFVKSSPVWKMIESMDVFRRMPQNPHFQPLCKCKEEQREGMAIGNMVTFSSLVDKIYKLQFDDPDSIFHSTLESLLDLEKHGFNVTVLQSRVKELLSIKDRQEKFQQESEDAESKIIEHCSQKTKLREEMEDIAEKISELEKKLASIKSEMGGKEDEIARLQLHVDAVNQGSFNARLDFEKLAAAPMKLG</sequence>
<evidence type="ECO:0000256" key="3">
    <source>
        <dbReference type="SAM" id="Coils"/>
    </source>
</evidence>
<dbReference type="GeneID" id="107426152"/>
<evidence type="ECO:0000256" key="4">
    <source>
        <dbReference type="SAM" id="MobiDB-lite"/>
    </source>
</evidence>
<dbReference type="PANTHER" id="PTHR31917">
    <property type="entry name" value="AGENET DOMAIN-CONTAINING PROTEIN-RELATED"/>
    <property type="match status" value="1"/>
</dbReference>
<dbReference type="InParanoid" id="A0A6P4AC08"/>
<feature type="domain" description="Agenet" evidence="5">
    <location>
        <begin position="91"/>
        <end position="147"/>
    </location>
</feature>
<feature type="region of interest" description="Disordered" evidence="4">
    <location>
        <begin position="362"/>
        <end position="397"/>
    </location>
</feature>
<dbReference type="RefSeq" id="XP_015891744.3">
    <property type="nucleotide sequence ID" value="XM_016036258.4"/>
</dbReference>
<dbReference type="Pfam" id="PF05641">
    <property type="entry name" value="Agenet"/>
    <property type="match status" value="3"/>
</dbReference>
<dbReference type="KEGG" id="zju:107426152"/>
<evidence type="ECO:0000313" key="6">
    <source>
        <dbReference type="Proteomes" id="UP001652623"/>
    </source>
</evidence>
<feature type="region of interest" description="Disordered" evidence="4">
    <location>
        <begin position="1"/>
        <end position="27"/>
    </location>
</feature>
<dbReference type="AlphaFoldDB" id="A0A6P4AC08"/>
<dbReference type="CDD" id="cd20405">
    <property type="entry name" value="Tudor_Agenet_AtDUF_rpt1_3"/>
    <property type="match status" value="2"/>
</dbReference>
<keyword evidence="3" id="KW-0175">Coiled coil</keyword>
<keyword evidence="6" id="KW-1185">Reference proteome</keyword>
<feature type="region of interest" description="Disordered" evidence="4">
    <location>
        <begin position="324"/>
        <end position="345"/>
    </location>
</feature>
<dbReference type="InterPro" id="IPR008395">
    <property type="entry name" value="Agenet-like_dom"/>
</dbReference>
<feature type="domain" description="Agenet" evidence="5">
    <location>
        <begin position="14"/>
        <end position="89"/>
    </location>
</feature>
<dbReference type="CDD" id="cd20406">
    <property type="entry name" value="Tudor_Agenet_AtDUF_rpt2_4"/>
    <property type="match status" value="2"/>
</dbReference>
<keyword evidence="2" id="KW-0341">Growth regulation</keyword>
<feature type="region of interest" description="Disordered" evidence="4">
    <location>
        <begin position="413"/>
        <end position="490"/>
    </location>
</feature>
<reference evidence="7" key="1">
    <citation type="submission" date="2025-08" db="UniProtKB">
        <authorList>
            <consortium name="RefSeq"/>
        </authorList>
    </citation>
    <scope>IDENTIFICATION</scope>
    <source>
        <tissue evidence="7">Seedling</tissue>
    </source>
</reference>